<dbReference type="EMBL" id="BMAV01022776">
    <property type="protein sequence ID" value="GFY78039.1"/>
    <property type="molecule type" value="Genomic_DNA"/>
</dbReference>
<dbReference type="AlphaFoldDB" id="A0A8X6YUJ2"/>
<proteinExistence type="predicted"/>
<evidence type="ECO:0000313" key="2">
    <source>
        <dbReference type="Proteomes" id="UP000886998"/>
    </source>
</evidence>
<name>A0A8X6YUJ2_9ARAC</name>
<gene>
    <name evidence="1" type="ORF">TNIN_92211</name>
</gene>
<accession>A0A8X6YUJ2</accession>
<evidence type="ECO:0000313" key="1">
    <source>
        <dbReference type="EMBL" id="GFY78039.1"/>
    </source>
</evidence>
<comment type="caution">
    <text evidence="1">The sequence shown here is derived from an EMBL/GenBank/DDBJ whole genome shotgun (WGS) entry which is preliminary data.</text>
</comment>
<protein>
    <submittedName>
        <fullName evidence="1">Uncharacterized protein</fullName>
    </submittedName>
</protein>
<dbReference type="Proteomes" id="UP000886998">
    <property type="component" value="Unassembled WGS sequence"/>
</dbReference>
<organism evidence="1 2">
    <name type="scientific">Trichonephila inaurata madagascariensis</name>
    <dbReference type="NCBI Taxonomy" id="2747483"/>
    <lineage>
        <taxon>Eukaryota</taxon>
        <taxon>Metazoa</taxon>
        <taxon>Ecdysozoa</taxon>
        <taxon>Arthropoda</taxon>
        <taxon>Chelicerata</taxon>
        <taxon>Arachnida</taxon>
        <taxon>Araneae</taxon>
        <taxon>Araneomorphae</taxon>
        <taxon>Entelegynae</taxon>
        <taxon>Araneoidea</taxon>
        <taxon>Nephilidae</taxon>
        <taxon>Trichonephila</taxon>
        <taxon>Trichonephila inaurata</taxon>
    </lineage>
</organism>
<keyword evidence="2" id="KW-1185">Reference proteome</keyword>
<reference evidence="1" key="1">
    <citation type="submission" date="2020-08" db="EMBL/GenBank/DDBJ databases">
        <title>Multicomponent nature underlies the extraordinary mechanical properties of spider dragline silk.</title>
        <authorList>
            <person name="Kono N."/>
            <person name="Nakamura H."/>
            <person name="Mori M."/>
            <person name="Yoshida Y."/>
            <person name="Ohtoshi R."/>
            <person name="Malay A.D."/>
            <person name="Moran D.A.P."/>
            <person name="Tomita M."/>
            <person name="Numata K."/>
            <person name="Arakawa K."/>
        </authorList>
    </citation>
    <scope>NUCLEOTIDE SEQUENCE</scope>
</reference>
<sequence length="108" mass="11889">MINISVVRGGYAGSIVCVDVKINPGACQLGPTQAEKRKLTAKSFDLGGVGRDRLAEFSYGCPTRVIHSLEIQRPEGVSFPFEYLKREENKAIYKQTAGKQRQGGRRST</sequence>